<sequence length="88" mass="10633">MQYFQGDIAAKQDISIYLIMRISPHILFWKTYARPFARVFLTASVTYFGLHFLWWHLYTEEKRTQKKEHLSQLENVLYETISKSRSKS</sequence>
<protein>
    <submittedName>
        <fullName evidence="1">Uncharacterized protein</fullName>
    </submittedName>
</protein>
<keyword evidence="2" id="KW-1185">Reference proteome</keyword>
<dbReference type="EMBL" id="JABTEG010000004">
    <property type="protein sequence ID" value="KAG4305238.1"/>
    <property type="molecule type" value="Genomic_DNA"/>
</dbReference>
<accession>A0ACB7CE43</accession>
<proteinExistence type="predicted"/>
<evidence type="ECO:0000313" key="1">
    <source>
        <dbReference type="EMBL" id="KAG4305238.1"/>
    </source>
</evidence>
<organism evidence="1 2">
    <name type="scientific">Pneumocystis oryctolagi</name>
    <dbReference type="NCBI Taxonomy" id="42067"/>
    <lineage>
        <taxon>Eukaryota</taxon>
        <taxon>Fungi</taxon>
        <taxon>Dikarya</taxon>
        <taxon>Ascomycota</taxon>
        <taxon>Taphrinomycotina</taxon>
        <taxon>Pneumocystomycetes</taxon>
        <taxon>Pneumocystaceae</taxon>
        <taxon>Pneumocystis</taxon>
    </lineage>
</organism>
<comment type="caution">
    <text evidence="1">The sequence shown here is derived from an EMBL/GenBank/DDBJ whole genome shotgun (WGS) entry which is preliminary data.</text>
</comment>
<reference evidence="1 2" key="1">
    <citation type="journal article" date="2021" name="Commun. Biol.">
        <title>Genomic insights into the host specific adaptation of the Pneumocystis genus.</title>
        <authorList>
            <person name="Cisse O.H."/>
            <person name="Ma L."/>
            <person name="Dekker J.P."/>
            <person name="Khil P.P."/>
            <person name="Youn J.-H."/>
            <person name="Brenchley J.M."/>
            <person name="Blair R."/>
            <person name="Pahar B."/>
            <person name="Chabe M."/>
            <person name="Van Rompay K.K.A."/>
            <person name="Keesler R."/>
            <person name="Sukura A."/>
            <person name="Hirsch V."/>
            <person name="Kutty G."/>
            <person name="Liu Y."/>
            <person name="Peng L."/>
            <person name="Chen J."/>
            <person name="Song J."/>
            <person name="Weissenbacher-Lang C."/>
            <person name="Xu J."/>
            <person name="Upham N.S."/>
            <person name="Stajich J.E."/>
            <person name="Cuomo C.A."/>
            <person name="Cushion M.T."/>
            <person name="Kovacs J.A."/>
        </authorList>
    </citation>
    <scope>NUCLEOTIDE SEQUENCE [LARGE SCALE GENOMIC DNA]</scope>
    <source>
        <strain evidence="1 2">RABM</strain>
    </source>
</reference>
<evidence type="ECO:0000313" key="2">
    <source>
        <dbReference type="Proteomes" id="UP000768646"/>
    </source>
</evidence>
<name>A0ACB7CE43_9ASCO</name>
<dbReference type="Proteomes" id="UP000768646">
    <property type="component" value="Unassembled WGS sequence"/>
</dbReference>
<gene>
    <name evidence="1" type="ORF">PORY_001408</name>
</gene>